<gene>
    <name evidence="4" type="ORF">CCACVL1_24892</name>
</gene>
<dbReference type="STRING" id="210143.A0A1R3GML9"/>
<comment type="caution">
    <text evidence="4">The sequence shown here is derived from an EMBL/GenBank/DDBJ whole genome shotgun (WGS) entry which is preliminary data.</text>
</comment>
<evidence type="ECO:0000313" key="4">
    <source>
        <dbReference type="EMBL" id="OMO59355.1"/>
    </source>
</evidence>
<reference evidence="4 5" key="1">
    <citation type="submission" date="2013-09" db="EMBL/GenBank/DDBJ databases">
        <title>Corchorus capsularis genome sequencing.</title>
        <authorList>
            <person name="Alam M."/>
            <person name="Haque M.S."/>
            <person name="Islam M.S."/>
            <person name="Emdad E.M."/>
            <person name="Islam M.M."/>
            <person name="Ahmed B."/>
            <person name="Halim A."/>
            <person name="Hossen Q.M.M."/>
            <person name="Hossain M.Z."/>
            <person name="Ahmed R."/>
            <person name="Khan M.M."/>
            <person name="Islam R."/>
            <person name="Rashid M.M."/>
            <person name="Khan S.A."/>
            <person name="Rahman M.S."/>
            <person name="Alam M."/>
        </authorList>
    </citation>
    <scope>NUCLEOTIDE SEQUENCE [LARGE SCALE GENOMIC DNA]</scope>
    <source>
        <strain evidence="5">cv. CVL-1</strain>
        <tissue evidence="4">Whole seedling</tissue>
    </source>
</reference>
<name>A0A1R3GML9_COCAP</name>
<keyword evidence="1" id="KW-0805">Transcription regulation</keyword>
<sequence>MAEAPKSSVDVGEQCKEGPDFFSFYAREIANLLSEDEDILCNPNASELSQGKSGVANGKGAMDCIRKEAASLFENSIGATLSDFKKGRLRILLRQSANDLSKEVDEMLGPVLSMCQLKHNLENNILPSAESVRKDAKVANNKAKMSSSSSSNSITGNCSPMNASSCEEMDEDVQFLLKNADKKEVKEIIKKYSDDLSAKLLHMEQKLEDTLNIIMSKCRPMTVNEKRRLQKLIQKLPQNNLARVVEIIQRGRPAGNPCGKEIFVNLEKELKRPKSLHGRNVVKQHMVDIPSKTMTTVPQAFLSKTIQ</sequence>
<keyword evidence="2" id="KW-0804">Transcription</keyword>
<dbReference type="Proteomes" id="UP000188268">
    <property type="component" value="Unassembled WGS sequence"/>
</dbReference>
<dbReference type="Pfam" id="PF17035">
    <property type="entry name" value="BET"/>
    <property type="match status" value="1"/>
</dbReference>
<protein>
    <recommendedName>
        <fullName evidence="3">NET domain-containing protein</fullName>
    </recommendedName>
</protein>
<dbReference type="Gene3D" id="1.20.1270.220">
    <property type="match status" value="1"/>
</dbReference>
<feature type="domain" description="NET" evidence="3">
    <location>
        <begin position="220"/>
        <end position="268"/>
    </location>
</feature>
<proteinExistence type="predicted"/>
<dbReference type="InterPro" id="IPR027353">
    <property type="entry name" value="NET_dom"/>
</dbReference>
<evidence type="ECO:0000313" key="5">
    <source>
        <dbReference type="Proteomes" id="UP000188268"/>
    </source>
</evidence>
<dbReference type="InterPro" id="IPR038336">
    <property type="entry name" value="NET_sf"/>
</dbReference>
<dbReference type="Gramene" id="OMO59355">
    <property type="protein sequence ID" value="OMO59355"/>
    <property type="gene ID" value="CCACVL1_24892"/>
</dbReference>
<evidence type="ECO:0000256" key="2">
    <source>
        <dbReference type="ARBA" id="ARBA00023163"/>
    </source>
</evidence>
<evidence type="ECO:0000256" key="1">
    <source>
        <dbReference type="ARBA" id="ARBA00023015"/>
    </source>
</evidence>
<dbReference type="OMA" id="DYFGYYT"/>
<keyword evidence="5" id="KW-1185">Reference proteome</keyword>
<organism evidence="4 5">
    <name type="scientific">Corchorus capsularis</name>
    <name type="common">Jute</name>
    <dbReference type="NCBI Taxonomy" id="210143"/>
    <lineage>
        <taxon>Eukaryota</taxon>
        <taxon>Viridiplantae</taxon>
        <taxon>Streptophyta</taxon>
        <taxon>Embryophyta</taxon>
        <taxon>Tracheophyta</taxon>
        <taxon>Spermatophyta</taxon>
        <taxon>Magnoliopsida</taxon>
        <taxon>eudicotyledons</taxon>
        <taxon>Gunneridae</taxon>
        <taxon>Pentapetalae</taxon>
        <taxon>rosids</taxon>
        <taxon>malvids</taxon>
        <taxon>Malvales</taxon>
        <taxon>Malvaceae</taxon>
        <taxon>Grewioideae</taxon>
        <taxon>Apeibeae</taxon>
        <taxon>Corchorus</taxon>
    </lineage>
</organism>
<dbReference type="EMBL" id="AWWV01013983">
    <property type="protein sequence ID" value="OMO59355.1"/>
    <property type="molecule type" value="Genomic_DNA"/>
</dbReference>
<evidence type="ECO:0000259" key="3">
    <source>
        <dbReference type="Pfam" id="PF17035"/>
    </source>
</evidence>
<accession>A0A1R3GML9</accession>
<dbReference type="PANTHER" id="PTHR45926">
    <property type="entry name" value="OSJNBA0053K19.4 PROTEIN"/>
    <property type="match status" value="1"/>
</dbReference>
<dbReference type="OrthoDB" id="21449at2759"/>
<dbReference type="AlphaFoldDB" id="A0A1R3GML9"/>